<sequence>MSTQPPGATPEEPAWREALRLMMPLSLGLIPWSIATGLTMRAYGLSEGEAAAMNLFVFAATAQLGTLPLIVAGAPIAIVWLTAAVLNLRFVIYSAAISPAFHHQSWARRALGSYWLVDALFIVLGPRLTAEPDPERRWRMFFAAGLWCWWLWQLFGLVGIFGAEWLPRDWPLTFMGTIALLVLLVPLVKEAAMRVTALTSATVAILAYDLPLKSGVVVAVLAGLAAGGAWTWWHARRQGA</sequence>
<accession>A0A2Z6E018</accession>
<evidence type="ECO:0000256" key="2">
    <source>
        <dbReference type="ARBA" id="ARBA00010735"/>
    </source>
</evidence>
<keyword evidence="5 8" id="KW-0812">Transmembrane</keyword>
<dbReference type="InterPro" id="IPR011606">
    <property type="entry name" value="Brnchd-chn_aa_trnsp_permease"/>
</dbReference>
<evidence type="ECO:0000313" key="9">
    <source>
        <dbReference type="EMBL" id="BBD77948.1"/>
    </source>
</evidence>
<dbReference type="EMBL" id="AP018558">
    <property type="protein sequence ID" value="BBD77948.1"/>
    <property type="molecule type" value="Genomic_DNA"/>
</dbReference>
<evidence type="ECO:0000256" key="3">
    <source>
        <dbReference type="ARBA" id="ARBA00022448"/>
    </source>
</evidence>
<keyword evidence="3" id="KW-0813">Transport</keyword>
<name>A0A2Z6E018_HYDTE</name>
<gene>
    <name evidence="9" type="ORF">HPTL_1690</name>
</gene>
<keyword evidence="4" id="KW-1003">Cell membrane</keyword>
<feature type="transmembrane region" description="Helical" evidence="8">
    <location>
        <begin position="216"/>
        <end position="235"/>
    </location>
</feature>
<dbReference type="GO" id="GO:0005886">
    <property type="term" value="C:plasma membrane"/>
    <property type="evidence" value="ECO:0007669"/>
    <property type="project" value="UniProtKB-SubCell"/>
</dbReference>
<keyword evidence="6 8" id="KW-1133">Transmembrane helix</keyword>
<keyword evidence="7 8" id="KW-0472">Membrane</keyword>
<evidence type="ECO:0000256" key="4">
    <source>
        <dbReference type="ARBA" id="ARBA00022475"/>
    </source>
</evidence>
<comment type="subcellular location">
    <subcellularLocation>
        <location evidence="1">Cell membrane</location>
        <topology evidence="1">Multi-pass membrane protein</topology>
    </subcellularLocation>
</comment>
<feature type="transmembrane region" description="Helical" evidence="8">
    <location>
        <begin position="170"/>
        <end position="188"/>
    </location>
</feature>
<evidence type="ECO:0000256" key="6">
    <source>
        <dbReference type="ARBA" id="ARBA00022989"/>
    </source>
</evidence>
<feature type="transmembrane region" description="Helical" evidence="8">
    <location>
        <begin position="52"/>
        <end position="71"/>
    </location>
</feature>
<dbReference type="Pfam" id="PF03591">
    <property type="entry name" value="AzlC"/>
    <property type="match status" value="1"/>
</dbReference>
<dbReference type="KEGG" id="htl:HPTL_1690"/>
<feature type="transmembrane region" description="Helical" evidence="8">
    <location>
        <begin position="110"/>
        <end position="128"/>
    </location>
</feature>
<feature type="transmembrane region" description="Helical" evidence="8">
    <location>
        <begin position="140"/>
        <end position="163"/>
    </location>
</feature>
<organism evidence="9 10">
    <name type="scientific">Hydrogenophilus thermoluteolus</name>
    <name type="common">Pseudomonas hydrogenothermophila</name>
    <dbReference type="NCBI Taxonomy" id="297"/>
    <lineage>
        <taxon>Bacteria</taxon>
        <taxon>Pseudomonadati</taxon>
        <taxon>Pseudomonadota</taxon>
        <taxon>Hydrogenophilia</taxon>
        <taxon>Hydrogenophilales</taxon>
        <taxon>Hydrogenophilaceae</taxon>
        <taxon>Hydrogenophilus</taxon>
    </lineage>
</organism>
<dbReference type="GO" id="GO:1903785">
    <property type="term" value="P:L-valine transmembrane transport"/>
    <property type="evidence" value="ECO:0007669"/>
    <property type="project" value="TreeGrafter"/>
</dbReference>
<evidence type="ECO:0000256" key="5">
    <source>
        <dbReference type="ARBA" id="ARBA00022692"/>
    </source>
</evidence>
<evidence type="ECO:0000256" key="7">
    <source>
        <dbReference type="ARBA" id="ARBA00023136"/>
    </source>
</evidence>
<evidence type="ECO:0000256" key="1">
    <source>
        <dbReference type="ARBA" id="ARBA00004651"/>
    </source>
</evidence>
<feature type="transmembrane region" description="Helical" evidence="8">
    <location>
        <begin position="21"/>
        <end position="40"/>
    </location>
</feature>
<protein>
    <submittedName>
        <fullName evidence="9">AzlC family transporter</fullName>
    </submittedName>
</protein>
<evidence type="ECO:0000256" key="8">
    <source>
        <dbReference type="SAM" id="Phobius"/>
    </source>
</evidence>
<evidence type="ECO:0000313" key="10">
    <source>
        <dbReference type="Proteomes" id="UP000262004"/>
    </source>
</evidence>
<dbReference type="PANTHER" id="PTHR34979">
    <property type="entry name" value="INNER MEMBRANE PROTEIN YGAZ"/>
    <property type="match status" value="1"/>
</dbReference>
<reference evidence="9 10" key="1">
    <citation type="submission" date="2018-04" db="EMBL/GenBank/DDBJ databases">
        <title>Complete genome sequence of Hydrogenophilus thermoluteolus TH-1.</title>
        <authorList>
            <person name="Arai H."/>
        </authorList>
    </citation>
    <scope>NUCLEOTIDE SEQUENCE [LARGE SCALE GENOMIC DNA]</scope>
    <source>
        <strain evidence="9 10">TH-1</strain>
    </source>
</reference>
<dbReference type="Proteomes" id="UP000262004">
    <property type="component" value="Chromosome"/>
</dbReference>
<proteinExistence type="inferred from homology"/>
<dbReference type="PANTHER" id="PTHR34979:SF1">
    <property type="entry name" value="INNER MEMBRANE PROTEIN YGAZ"/>
    <property type="match status" value="1"/>
</dbReference>
<keyword evidence="10" id="KW-1185">Reference proteome</keyword>
<feature type="transmembrane region" description="Helical" evidence="8">
    <location>
        <begin position="77"/>
        <end position="98"/>
    </location>
</feature>
<dbReference type="RefSeq" id="WP_197713658.1">
    <property type="nucleotide sequence ID" value="NZ_AP018558.1"/>
</dbReference>
<dbReference type="AlphaFoldDB" id="A0A2Z6E018"/>
<comment type="similarity">
    <text evidence="2">Belongs to the AzlC family.</text>
</comment>